<evidence type="ECO:0000256" key="1">
    <source>
        <dbReference type="SAM" id="MobiDB-lite"/>
    </source>
</evidence>
<organism evidence="2 3">
    <name type="scientific">Perca fluviatilis</name>
    <name type="common">European perch</name>
    <dbReference type="NCBI Taxonomy" id="8168"/>
    <lineage>
        <taxon>Eukaryota</taxon>
        <taxon>Metazoa</taxon>
        <taxon>Chordata</taxon>
        <taxon>Craniata</taxon>
        <taxon>Vertebrata</taxon>
        <taxon>Euteleostomi</taxon>
        <taxon>Actinopterygii</taxon>
        <taxon>Neopterygii</taxon>
        <taxon>Teleostei</taxon>
        <taxon>Neoteleostei</taxon>
        <taxon>Acanthomorphata</taxon>
        <taxon>Eupercaria</taxon>
        <taxon>Perciformes</taxon>
        <taxon>Percoidei</taxon>
        <taxon>Percidae</taxon>
        <taxon>Percinae</taxon>
        <taxon>Perca</taxon>
    </lineage>
</organism>
<gene>
    <name evidence="2" type="ORF">PFLUV_G00277680</name>
</gene>
<dbReference type="AlphaFoldDB" id="A0A6A5ECI2"/>
<keyword evidence="3" id="KW-1185">Reference proteome</keyword>
<name>A0A6A5ECI2_PERFL</name>
<evidence type="ECO:0000313" key="2">
    <source>
        <dbReference type="EMBL" id="KAF1371492.1"/>
    </source>
</evidence>
<feature type="compositionally biased region" description="Acidic residues" evidence="1">
    <location>
        <begin position="636"/>
        <end position="646"/>
    </location>
</feature>
<reference evidence="2 3" key="1">
    <citation type="submission" date="2019-06" db="EMBL/GenBank/DDBJ databases">
        <title>A chromosome-scale genome assembly of the European perch, Perca fluviatilis.</title>
        <authorList>
            <person name="Roques C."/>
            <person name="Zahm M."/>
            <person name="Cabau C."/>
            <person name="Klopp C."/>
            <person name="Bouchez O."/>
            <person name="Donnadieu C."/>
            <person name="Kuhl H."/>
            <person name="Gislard M."/>
            <person name="Guendouz S."/>
            <person name="Journot L."/>
            <person name="Haffray P."/>
            <person name="Bestin A."/>
            <person name="Morvezen R."/>
            <person name="Feron R."/>
            <person name="Wen M."/>
            <person name="Jouanno E."/>
            <person name="Herpin A."/>
            <person name="Schartl M."/>
            <person name="Postlethwait J."/>
            <person name="Schaerlinger B."/>
            <person name="Chardard D."/>
            <person name="Lecocq T."/>
            <person name="Poncet C."/>
            <person name="Jaffrelo L."/>
            <person name="Lampietro C."/>
            <person name="Guiguen Y."/>
        </authorList>
    </citation>
    <scope>NUCLEOTIDE SEQUENCE [LARGE SCALE GENOMIC DNA]</scope>
    <source>
        <tissue evidence="2">Blood</tissue>
    </source>
</reference>
<feature type="region of interest" description="Disordered" evidence="1">
    <location>
        <begin position="131"/>
        <end position="187"/>
    </location>
</feature>
<protein>
    <submittedName>
        <fullName evidence="2">Uncharacterized protein</fullName>
    </submittedName>
</protein>
<dbReference type="EMBL" id="VHII01000032">
    <property type="protein sequence ID" value="KAF1371492.1"/>
    <property type="molecule type" value="Genomic_DNA"/>
</dbReference>
<feature type="region of interest" description="Disordered" evidence="1">
    <location>
        <begin position="591"/>
        <end position="687"/>
    </location>
</feature>
<dbReference type="Proteomes" id="UP000465112">
    <property type="component" value="Unassembled WGS sequence"/>
</dbReference>
<accession>A0A6A5ECI2</accession>
<feature type="compositionally biased region" description="Pro residues" evidence="1">
    <location>
        <begin position="522"/>
        <end position="555"/>
    </location>
</feature>
<proteinExistence type="predicted"/>
<comment type="caution">
    <text evidence="2">The sequence shown here is derived from an EMBL/GenBank/DDBJ whole genome shotgun (WGS) entry which is preliminary data.</text>
</comment>
<evidence type="ECO:0000313" key="3">
    <source>
        <dbReference type="Proteomes" id="UP000465112"/>
    </source>
</evidence>
<feature type="region of interest" description="Disordered" evidence="1">
    <location>
        <begin position="372"/>
        <end position="395"/>
    </location>
</feature>
<feature type="region of interest" description="Disordered" evidence="1">
    <location>
        <begin position="511"/>
        <end position="558"/>
    </location>
</feature>
<sequence length="705" mass="78039">MSQQHTHTHTETKCVSLCSLTEVVFSRRSTWPCLMQRDVKRGGAVHVAETGYGGRLSCPDVKCQGLTFSRLDCHLGNVHNMAKEAKTAVLLSQRKVALNERLLKIRKEKKEIRLIQQSLLSIGEELHEAGKLEAGPSLHGEAASVAGGSSPTPQPPQPQGAGSPPTAGSPSPAGCPPPYPSEGCSSRLAEVNPQDDLELLFSSGRSEWDDDSVHDVFTYSQHVGGPSKGGCDLLCLHINGPATQQAQSWRRFDAEERRRHRKQLFLITLWISVSIHRKQTKTMKPCPLCKGSYANRSQHLRDVHRVDDHTERRLLLGMASGRYAGPLGCPARPCHGRKYIRLDRHLTSVHNMTKEDIKLILEESRRKEIASQLSAVREKKQQAGSASQRPAPKKHKKDFEYLIAMFKKRNFKRDKRQLRSTVKNIRRFVRHMWGVGSAPPSHLMFLSKTGKIMRWIAKQKIKRLAQTRGYLVDILRFLGFLRRQGFSQVRLSAAKMVTLNRVLKQELSTLPQQPGTHHLADGPPPHKQSPPLLPDSPTTPLPAGSPVPPPQPQTHPPVLNEVSQMQHTPVPDDQLSTIPKQPGTHHLAEVKSNEFAGGPSTTPASEDSTGSDDSDDNGVVMPEGDDQSDYSASETSDTDEQSEESTSEGRSSSAEEGTDQDAQQALQSRFAMDSTETGSPPDTLIISEDWPFLPPVVIQRIIEGR</sequence>
<feature type="compositionally biased region" description="Low complexity" evidence="1">
    <location>
        <begin position="159"/>
        <end position="172"/>
    </location>
</feature>